<dbReference type="EMBL" id="PQAP01000005">
    <property type="protein sequence ID" value="PWB76079.1"/>
    <property type="molecule type" value="Genomic_DNA"/>
</dbReference>
<dbReference type="Proteomes" id="UP000250918">
    <property type="component" value="Unassembled WGS sequence"/>
</dbReference>
<accession>A0A855XCP1</accession>
<organism evidence="1 2">
    <name type="scientific">candidate division GN15 bacterium</name>
    <dbReference type="NCBI Taxonomy" id="2072418"/>
    <lineage>
        <taxon>Bacteria</taxon>
        <taxon>candidate division GN15</taxon>
    </lineage>
</organism>
<gene>
    <name evidence="1" type="ORF">C3F09_01160</name>
</gene>
<reference evidence="1 2" key="1">
    <citation type="journal article" date="2018" name="ISME J.">
        <title>A methanotrophic archaeon couples anaerobic oxidation of methane to Fe(III) reduction.</title>
        <authorList>
            <person name="Cai C."/>
            <person name="Leu A.O."/>
            <person name="Xie G.J."/>
            <person name="Guo J."/>
            <person name="Feng Y."/>
            <person name="Zhao J.X."/>
            <person name="Tyson G.W."/>
            <person name="Yuan Z."/>
            <person name="Hu S."/>
        </authorList>
    </citation>
    <scope>NUCLEOTIDE SEQUENCE [LARGE SCALE GENOMIC DNA]</scope>
    <source>
        <strain evidence="1">FeB_12</strain>
    </source>
</reference>
<proteinExistence type="predicted"/>
<protein>
    <submittedName>
        <fullName evidence="1">Uncharacterized protein</fullName>
    </submittedName>
</protein>
<evidence type="ECO:0000313" key="1">
    <source>
        <dbReference type="EMBL" id="PWB76079.1"/>
    </source>
</evidence>
<dbReference type="AlphaFoldDB" id="A0A855XCP1"/>
<comment type="caution">
    <text evidence="1">The sequence shown here is derived from an EMBL/GenBank/DDBJ whole genome shotgun (WGS) entry which is preliminary data.</text>
</comment>
<sequence length="108" mass="13034">MLERYAYLDQSYNQLLRLYFENPQFGDREKTDDYLNQFEGEELLRYHFFAMMVHTVMETIFDVSKGRIPLEWIQIFNHHSRLHVAWLEHNRGLQEEGYLATVLGFSNA</sequence>
<name>A0A855XCP1_9BACT</name>
<evidence type="ECO:0000313" key="2">
    <source>
        <dbReference type="Proteomes" id="UP000250918"/>
    </source>
</evidence>